<dbReference type="InterPro" id="IPR025724">
    <property type="entry name" value="GAG-pre-integrase_dom"/>
</dbReference>
<evidence type="ECO:0000256" key="1">
    <source>
        <dbReference type="ARBA" id="ARBA00022723"/>
    </source>
</evidence>
<proteinExistence type="predicted"/>
<dbReference type="SUPFAM" id="SSF53098">
    <property type="entry name" value="Ribonuclease H-like"/>
    <property type="match status" value="1"/>
</dbReference>
<keyword evidence="2" id="KW-0378">Hydrolase</keyword>
<dbReference type="PANTHER" id="PTHR42648">
    <property type="entry name" value="TRANSPOSASE, PUTATIVE-RELATED"/>
    <property type="match status" value="1"/>
</dbReference>
<dbReference type="EMBL" id="BKCJ010002074">
    <property type="protein sequence ID" value="GEU46063.1"/>
    <property type="molecule type" value="Genomic_DNA"/>
</dbReference>
<accession>A0A6L2K9C7</accession>
<dbReference type="InterPro" id="IPR039537">
    <property type="entry name" value="Retrotran_Ty1/copia-like"/>
</dbReference>
<evidence type="ECO:0000313" key="4">
    <source>
        <dbReference type="EMBL" id="GEU46063.1"/>
    </source>
</evidence>
<dbReference type="PROSITE" id="PS50994">
    <property type="entry name" value="INTEGRASE"/>
    <property type="match status" value="1"/>
</dbReference>
<protein>
    <submittedName>
        <fullName evidence="4">Retrovirus-related Pol polyprotein from transposon TNT 1-94</fullName>
    </submittedName>
</protein>
<dbReference type="Pfam" id="PF07727">
    <property type="entry name" value="RVT_2"/>
    <property type="match status" value="1"/>
</dbReference>
<dbReference type="GO" id="GO:0046872">
    <property type="term" value="F:metal ion binding"/>
    <property type="evidence" value="ECO:0007669"/>
    <property type="project" value="UniProtKB-KW"/>
</dbReference>
<evidence type="ECO:0000259" key="3">
    <source>
        <dbReference type="PROSITE" id="PS50994"/>
    </source>
</evidence>
<organism evidence="4">
    <name type="scientific">Tanacetum cinerariifolium</name>
    <name type="common">Dalmatian daisy</name>
    <name type="synonym">Chrysanthemum cinerariifolium</name>
    <dbReference type="NCBI Taxonomy" id="118510"/>
    <lineage>
        <taxon>Eukaryota</taxon>
        <taxon>Viridiplantae</taxon>
        <taxon>Streptophyta</taxon>
        <taxon>Embryophyta</taxon>
        <taxon>Tracheophyta</taxon>
        <taxon>Spermatophyta</taxon>
        <taxon>Magnoliopsida</taxon>
        <taxon>eudicotyledons</taxon>
        <taxon>Gunneridae</taxon>
        <taxon>Pentapetalae</taxon>
        <taxon>asterids</taxon>
        <taxon>campanulids</taxon>
        <taxon>Asterales</taxon>
        <taxon>Asteraceae</taxon>
        <taxon>Asteroideae</taxon>
        <taxon>Anthemideae</taxon>
        <taxon>Anthemidinae</taxon>
        <taxon>Tanacetum</taxon>
    </lineage>
</organism>
<dbReference type="Pfam" id="PF03732">
    <property type="entry name" value="Retrotrans_gag"/>
    <property type="match status" value="1"/>
</dbReference>
<dbReference type="Gene3D" id="3.30.420.10">
    <property type="entry name" value="Ribonuclease H-like superfamily/Ribonuclease H"/>
    <property type="match status" value="1"/>
</dbReference>
<name>A0A6L2K9C7_TANCI</name>
<dbReference type="GO" id="GO:0003676">
    <property type="term" value="F:nucleic acid binding"/>
    <property type="evidence" value="ECO:0007669"/>
    <property type="project" value="InterPro"/>
</dbReference>
<gene>
    <name evidence="4" type="ORF">Tci_018041</name>
</gene>
<dbReference type="Pfam" id="PF13976">
    <property type="entry name" value="gag_pre-integrs"/>
    <property type="match status" value="1"/>
</dbReference>
<dbReference type="InterPro" id="IPR013103">
    <property type="entry name" value="RVT_2"/>
</dbReference>
<keyword evidence="1" id="KW-0479">Metal-binding</keyword>
<dbReference type="GO" id="GO:0016787">
    <property type="term" value="F:hydrolase activity"/>
    <property type="evidence" value="ECO:0007669"/>
    <property type="project" value="UniProtKB-KW"/>
</dbReference>
<evidence type="ECO:0000256" key="2">
    <source>
        <dbReference type="ARBA" id="ARBA00022801"/>
    </source>
</evidence>
<dbReference type="GO" id="GO:0015074">
    <property type="term" value="P:DNA integration"/>
    <property type="evidence" value="ECO:0007669"/>
    <property type="project" value="InterPro"/>
</dbReference>
<feature type="domain" description="Integrase catalytic" evidence="3">
    <location>
        <begin position="329"/>
        <end position="424"/>
    </location>
</feature>
<reference evidence="4" key="1">
    <citation type="journal article" date="2019" name="Sci. Rep.">
        <title>Draft genome of Tanacetum cinerariifolium, the natural source of mosquito coil.</title>
        <authorList>
            <person name="Yamashiro T."/>
            <person name="Shiraishi A."/>
            <person name="Satake H."/>
            <person name="Nakayama K."/>
        </authorList>
    </citation>
    <scope>NUCLEOTIDE SEQUENCE</scope>
</reference>
<dbReference type="InterPro" id="IPR036397">
    <property type="entry name" value="RNaseH_sf"/>
</dbReference>
<dbReference type="InterPro" id="IPR001584">
    <property type="entry name" value="Integrase_cat-core"/>
</dbReference>
<sequence length="1418" mass="161611">MQQSFIDAYNENLVLTAELANKKENMADKNFFDEVVLRCSRLINRTVNLELKLPHQKESFLNNRPFNNQNALEIQNFFPINEWQAKLGAKDVSIAKLKKHIENLKGKNVVEKDAILNNFKVVSLEMFKIGLEHLAPKVLKNKDAHIDYIKHYQEHADNLQEIVKHARALRPSDRDLNSACILRMLQAYNRNRSQLFNFAQKNLCTVRFGNDQISKIMCYGDYQLGNVTILWVYYVEGLGHNLFYVGQFCDSNLEVAFRKHMCYVRNLDGADLLSGSGDTNVYTISLDDMLKSSPICLLSKASKNKSWLWHQRLSHLNFGTLNQLAKQGLVRDNGIEFVNQTLKGYYENIIISHQTSTVRTPQQNDVVKRQNHTLVEATCTTLTFLKALLSLWAEAISTTCYTQNRSLIRLRYNKTPYELMPEKKYDLSFLHVFGSLCYSTNNSENLGKLKPKADIAMASEQFSSGPSPQLMTPGTLSSELVPNHPSSTPYVPSTKNYWDILFQPMFDEFFNPPPSDVAPILVVVARRPADPTGSPVSTSIKQDAPSTIKKGELEGVLKIKARLVAKGYRQEEGIDFEESFAPVARIEAIHIFIANATNKNMTTYKMDVKTAFLNSELREVVYAPRVWYDMLSSSLLSQEFSKGVVNPTLFTKKACRDILLKYGMLSSDPVNTTMVKKSKLDEDLQRKPVDPTYYRGMIGSLMYLTSNRPDLVFVVCMCARIMKQDKAQQAARDENLVPTKDRVKIGKRNLIIDPTDAVVVRLLHEVLQLPSGLDHEDANEDIEKVLEIVDLFHDGLKTKFLNKYCPPARTAKKIEEINNFQQEPDENLYQALERFKKLLMKCPQHYLMEMQAVILFYNGLGIPTRQILDSIGAIPSKIVADAKLAIQEMAKYSQKWHNGTSKSRSTKTSDGLVAIQAQLNNLGREIKKVNEKVLQERGFGSLHSSTKANPRDQVKSISTTIEVDSYLIRRIGSAQYAVSTGQNGASVSVLVTYLNLGLGELAYTKLTIELADMTVKYPNGIAENVLVRIARAKINVYKRKITLKVEEEKIVFTSVKPTSSLIKRVYMLSLRERMELDLEARLMGETLVLNRSLDHFFKDYIELNDLNEPIELRRNQGNDLMPTIKEGEAIEEFRTRNEDVDTGIDNYPSYCDYDKKIHIDCARNLKRNQGNDLMPTIKEGEAIEEFRTRNEDVDTGIDNYPILENMDAYRDEGMGDVIVDEPFLKEFGIKAMRFEGTITLYKDDKSVTYQMVRIMPKTVKNQSKPDNIGHKIGSLHQKPSQREFFYNNQANEAKCQKIESSRSILAIYPKPKSMEKGKSKFKGYYCKFLNAIPCTQPYTIPPLPHSHPPHAFAPLSQLSNQSNLIGRSGQSQIKRKHSPKDKFALFPLIRKHMGYSWISRVAIHVQFPQSDQWLGSNR</sequence>
<comment type="caution">
    <text evidence="4">The sequence shown here is derived from an EMBL/GenBank/DDBJ whole genome shotgun (WGS) entry which is preliminary data.</text>
</comment>
<dbReference type="PANTHER" id="PTHR42648:SF32">
    <property type="entry name" value="RIBONUCLEASE H-LIKE DOMAIN, GAG-PRE-INTEGRASE DOMAIN PROTEIN-RELATED"/>
    <property type="match status" value="1"/>
</dbReference>
<dbReference type="InterPro" id="IPR005162">
    <property type="entry name" value="Retrotrans_gag_dom"/>
</dbReference>
<dbReference type="InterPro" id="IPR012337">
    <property type="entry name" value="RNaseH-like_sf"/>
</dbReference>